<evidence type="ECO:0000256" key="1">
    <source>
        <dbReference type="ARBA" id="ARBA00004571"/>
    </source>
</evidence>
<dbReference type="OrthoDB" id="1109208at2"/>
<evidence type="ECO:0000256" key="6">
    <source>
        <dbReference type="ARBA" id="ARBA00023136"/>
    </source>
</evidence>
<sequence>MSCFLLFLSTGNRLLKYFLVVGLWAGTNLRGLFRPLPISGGAPSTSIIELLPLFLTLAGRLQQVRLLKLFNFFIQQTLRYPTSCYLDVRHGYVNFVRFFALFFRFPPPFAHFSMKQPYHFLLILFALLLTGTSARAQDDITVSGVVQTEAGEALPGATVFVKGTFIGSSTDREGKFQLRADFSTPPVVLSVSFVGYESREITLQQPDAAVKVQLKLNSVLTSEVIASASRVEEGILQAPVTVEKLNAQQVERITTADLQGGLSQYKGIDVNSSSLLMNSISTRGFNSAKSERLIQLTDYFDTQSPSLNVNAGNLTGLPELDVESVEIIHGPASALYGANAFNGVLLLNSKDPFVSEGLSVRVRGGERSYFDGQLRYAKKLGEKFAFKVVGSYTMADDWLAANYSATNTVIERRNNAEGSTLGYDAVNRYGDLGNTFTSTQPLPGGVSSELVGKTVFLPGFTESTLIADDNKAKAVKVHPSLSYLLTDNVKMTVGYSYARGTASYQSASRYRLRDFGINQLHGEIKGSKWFLRGQSVQDFGGESYDLTFLGSFIQTSPVAEGSSVRYIDQYLGTYNAAYKGARSQGQSMEAAQAFAQAQANATQLDPSSPRFNELRSRIINDPRPGLGAKLSPSSYLNEGNAQYNFTLAPSTNLIVGAAYRKFRLGSNGNFFSDDNARIQNDELGGYAQLTHTMLGDRLKLALAGRVDAFKNFDAAFSPRASAVYSAGANKEHNFRASFGRAFRSPTQLDQYVRIDVGQVLLLGNVGGGFQGYTLAAANGQVIGAAQSNPGILTQYEYTAAPLKLERLGTYEVGYKGTFKDKVVVDVNYFRSYYNDFIGAQRFVGNRDGSRPSAQQLGASATTLQTPGAGNTRILQVWTNASQEVQTQGAALGLSYNVTRPLTITANYSLNVINEDKLPEGFQTFFNTPKHKYNIGANGLVARHFNYSVNYRWAQSHLYEMPFAVGTLNDYSSVDAYVGYVIPKVFTTIQVGGSNLFNANNTQVYGGPNIGRLLFAGLLIDIK</sequence>
<dbReference type="InterPro" id="IPR037066">
    <property type="entry name" value="Plug_dom_sf"/>
</dbReference>
<keyword evidence="2 8" id="KW-0813">Transport</keyword>
<evidence type="ECO:0000313" key="11">
    <source>
        <dbReference type="Proteomes" id="UP000298471"/>
    </source>
</evidence>
<evidence type="ECO:0000256" key="3">
    <source>
        <dbReference type="ARBA" id="ARBA00022452"/>
    </source>
</evidence>
<dbReference type="Pfam" id="PF13715">
    <property type="entry name" value="CarbopepD_reg_2"/>
    <property type="match status" value="1"/>
</dbReference>
<dbReference type="PANTHER" id="PTHR30069:SF29">
    <property type="entry name" value="HEMOGLOBIN AND HEMOGLOBIN-HAPTOGLOBIN-BINDING PROTEIN 1-RELATED"/>
    <property type="match status" value="1"/>
</dbReference>
<keyword evidence="10" id="KW-0675">Receptor</keyword>
<evidence type="ECO:0000256" key="8">
    <source>
        <dbReference type="PROSITE-ProRule" id="PRU01360"/>
    </source>
</evidence>
<dbReference type="InterPro" id="IPR036942">
    <property type="entry name" value="Beta-barrel_TonB_sf"/>
</dbReference>
<keyword evidence="7 8" id="KW-0998">Cell outer membrane</keyword>
<evidence type="ECO:0000256" key="2">
    <source>
        <dbReference type="ARBA" id="ARBA00022448"/>
    </source>
</evidence>
<feature type="domain" description="TonB-dependent receptor plug" evidence="9">
    <location>
        <begin position="237"/>
        <end position="344"/>
    </location>
</feature>
<dbReference type="GO" id="GO:0044718">
    <property type="term" value="P:siderophore transmembrane transport"/>
    <property type="evidence" value="ECO:0007669"/>
    <property type="project" value="TreeGrafter"/>
</dbReference>
<dbReference type="InterPro" id="IPR008969">
    <property type="entry name" value="CarboxyPept-like_regulatory"/>
</dbReference>
<dbReference type="EMBL" id="SRMB01000003">
    <property type="protein sequence ID" value="TGE26488.1"/>
    <property type="molecule type" value="Genomic_DNA"/>
</dbReference>
<accession>A0A4Z0Q8R0</accession>
<evidence type="ECO:0000259" key="9">
    <source>
        <dbReference type="Pfam" id="PF07715"/>
    </source>
</evidence>
<dbReference type="Gene3D" id="2.40.170.20">
    <property type="entry name" value="TonB-dependent receptor, beta-barrel domain"/>
    <property type="match status" value="1"/>
</dbReference>
<dbReference type="PROSITE" id="PS52016">
    <property type="entry name" value="TONB_DEPENDENT_REC_3"/>
    <property type="match status" value="1"/>
</dbReference>
<keyword evidence="6 8" id="KW-0472">Membrane</keyword>
<dbReference type="InterPro" id="IPR039426">
    <property type="entry name" value="TonB-dep_rcpt-like"/>
</dbReference>
<dbReference type="AlphaFoldDB" id="A0A4Z0Q8R0"/>
<dbReference type="Gene3D" id="2.60.40.1120">
    <property type="entry name" value="Carboxypeptidase-like, regulatory domain"/>
    <property type="match status" value="1"/>
</dbReference>
<dbReference type="Gene3D" id="2.170.130.10">
    <property type="entry name" value="TonB-dependent receptor, plug domain"/>
    <property type="match status" value="1"/>
</dbReference>
<dbReference type="Proteomes" id="UP000298471">
    <property type="component" value="Unassembled WGS sequence"/>
</dbReference>
<keyword evidence="5" id="KW-0732">Signal</keyword>
<organism evidence="10 11">
    <name type="scientific">Hymenobacter metallicola</name>
    <dbReference type="NCBI Taxonomy" id="2563114"/>
    <lineage>
        <taxon>Bacteria</taxon>
        <taxon>Pseudomonadati</taxon>
        <taxon>Bacteroidota</taxon>
        <taxon>Cytophagia</taxon>
        <taxon>Cytophagales</taxon>
        <taxon>Hymenobacteraceae</taxon>
        <taxon>Hymenobacter</taxon>
    </lineage>
</organism>
<comment type="similarity">
    <text evidence="8">Belongs to the TonB-dependent receptor family.</text>
</comment>
<keyword evidence="3 8" id="KW-1134">Transmembrane beta strand</keyword>
<dbReference type="InterPro" id="IPR012910">
    <property type="entry name" value="Plug_dom"/>
</dbReference>
<evidence type="ECO:0000313" key="10">
    <source>
        <dbReference type="EMBL" id="TGE26488.1"/>
    </source>
</evidence>
<gene>
    <name evidence="10" type="ORF">E5K02_16990</name>
</gene>
<keyword evidence="11" id="KW-1185">Reference proteome</keyword>
<keyword evidence="4 8" id="KW-0812">Transmembrane</keyword>
<name>A0A4Z0Q8R0_9BACT</name>
<dbReference type="SUPFAM" id="SSF49464">
    <property type="entry name" value="Carboxypeptidase regulatory domain-like"/>
    <property type="match status" value="1"/>
</dbReference>
<protein>
    <submittedName>
        <fullName evidence="10">TonB-dependent receptor</fullName>
    </submittedName>
</protein>
<comment type="subcellular location">
    <subcellularLocation>
        <location evidence="1 8">Cell outer membrane</location>
        <topology evidence="1 8">Multi-pass membrane protein</topology>
    </subcellularLocation>
</comment>
<dbReference type="GO" id="GO:0015344">
    <property type="term" value="F:siderophore uptake transmembrane transporter activity"/>
    <property type="evidence" value="ECO:0007669"/>
    <property type="project" value="TreeGrafter"/>
</dbReference>
<evidence type="ECO:0000256" key="4">
    <source>
        <dbReference type="ARBA" id="ARBA00022692"/>
    </source>
</evidence>
<dbReference type="PANTHER" id="PTHR30069">
    <property type="entry name" value="TONB-DEPENDENT OUTER MEMBRANE RECEPTOR"/>
    <property type="match status" value="1"/>
</dbReference>
<dbReference type="SUPFAM" id="SSF56935">
    <property type="entry name" value="Porins"/>
    <property type="match status" value="1"/>
</dbReference>
<evidence type="ECO:0000256" key="7">
    <source>
        <dbReference type="ARBA" id="ARBA00023237"/>
    </source>
</evidence>
<comment type="caution">
    <text evidence="10">The sequence shown here is derived from an EMBL/GenBank/DDBJ whole genome shotgun (WGS) entry which is preliminary data.</text>
</comment>
<dbReference type="GO" id="GO:0009279">
    <property type="term" value="C:cell outer membrane"/>
    <property type="evidence" value="ECO:0007669"/>
    <property type="project" value="UniProtKB-SubCell"/>
</dbReference>
<evidence type="ECO:0000256" key="5">
    <source>
        <dbReference type="ARBA" id="ARBA00022729"/>
    </source>
</evidence>
<reference evidence="10 11" key="1">
    <citation type="submission" date="2019-04" db="EMBL/GenBank/DDBJ databases">
        <authorList>
            <person name="Feng G."/>
            <person name="Zhang J."/>
            <person name="Zhu H."/>
        </authorList>
    </citation>
    <scope>NUCLEOTIDE SEQUENCE [LARGE SCALE GENOMIC DNA]</scope>
    <source>
        <strain evidence="10 11">9PBR-1</strain>
    </source>
</reference>
<proteinExistence type="inferred from homology"/>
<dbReference type="Pfam" id="PF07715">
    <property type="entry name" value="Plug"/>
    <property type="match status" value="1"/>
</dbReference>